<proteinExistence type="predicted"/>
<reference evidence="2 3" key="1">
    <citation type="submission" date="2012-06" db="EMBL/GenBank/DDBJ databases">
        <title>Complete genome sequence of Corynebacterium terpenotabidum Y-11 (=DSM 44721).</title>
        <authorList>
            <person name="Ruckert C."/>
            <person name="Albersmeier A."/>
            <person name="Al-Dilaimi A."/>
            <person name="Szczepanowski R."/>
            <person name="Kalinowski J."/>
        </authorList>
    </citation>
    <scope>NUCLEOTIDE SEQUENCE [LARGE SCALE GENOMIC DNA]</scope>
    <source>
        <strain evidence="2 3">Y-11</strain>
    </source>
</reference>
<keyword evidence="1" id="KW-0812">Transmembrane</keyword>
<dbReference type="HOGENOM" id="CLU_096021_1_0_11"/>
<dbReference type="EMBL" id="CP003696">
    <property type="protein sequence ID" value="AGP31616.1"/>
    <property type="molecule type" value="Genomic_DNA"/>
</dbReference>
<keyword evidence="3" id="KW-1185">Reference proteome</keyword>
<dbReference type="Proteomes" id="UP000014809">
    <property type="component" value="Chromosome"/>
</dbReference>
<dbReference type="RefSeq" id="WP_020441968.1">
    <property type="nucleotide sequence ID" value="NC_021663.1"/>
</dbReference>
<dbReference type="PATRIC" id="fig|1200352.3.peg.2012"/>
<dbReference type="OrthoDB" id="5197468at2"/>
<name>S4XGE9_9CORY</name>
<accession>S4XGE9</accession>
<protein>
    <recommendedName>
        <fullName evidence="4">Alkaline shock response membrane anchor protein AmaP</fullName>
    </recommendedName>
</protein>
<dbReference type="STRING" id="1200352.A606_09885"/>
<feature type="transmembrane region" description="Helical" evidence="1">
    <location>
        <begin position="60"/>
        <end position="81"/>
    </location>
</feature>
<organism evidence="2 3">
    <name type="scientific">Corynebacterium terpenotabidum Y-11</name>
    <dbReference type="NCBI Taxonomy" id="1200352"/>
    <lineage>
        <taxon>Bacteria</taxon>
        <taxon>Bacillati</taxon>
        <taxon>Actinomycetota</taxon>
        <taxon>Actinomycetes</taxon>
        <taxon>Mycobacteriales</taxon>
        <taxon>Corynebacteriaceae</taxon>
        <taxon>Corynebacterium</taxon>
    </lineage>
</organism>
<dbReference type="KEGG" id="cter:A606_09885"/>
<dbReference type="eggNOG" id="COG1302">
    <property type="taxonomic scope" value="Bacteria"/>
</dbReference>
<keyword evidence="1" id="KW-0472">Membrane</keyword>
<sequence length="184" mass="19403">MNSAPAPAASPRARWWTILLGIVFLALGGVGIHDLLIVTGHITTDPLLPPVYDWFAEVQYAGWLLAVAIGCALVALILFIATVRPRVRTHLAFAGGSELYARPVDIARMSTAAARRSGGVLRASTVATRKKITVTVVTAAGEDAERTALAETVDAEVTRLASLLDPVPSVTVKVTTRTPGGDRP</sequence>
<keyword evidence="1" id="KW-1133">Transmembrane helix</keyword>
<evidence type="ECO:0008006" key="4">
    <source>
        <dbReference type="Google" id="ProtNLM"/>
    </source>
</evidence>
<feature type="transmembrane region" description="Helical" evidence="1">
    <location>
        <begin position="15"/>
        <end position="40"/>
    </location>
</feature>
<evidence type="ECO:0000256" key="1">
    <source>
        <dbReference type="SAM" id="Phobius"/>
    </source>
</evidence>
<evidence type="ECO:0000313" key="3">
    <source>
        <dbReference type="Proteomes" id="UP000014809"/>
    </source>
</evidence>
<gene>
    <name evidence="2" type="ORF">A606_09885</name>
</gene>
<dbReference type="AlphaFoldDB" id="S4XGE9"/>
<evidence type="ECO:0000313" key="2">
    <source>
        <dbReference type="EMBL" id="AGP31616.1"/>
    </source>
</evidence>